<dbReference type="Pfam" id="PF00144">
    <property type="entry name" value="Beta-lactamase"/>
    <property type="match status" value="1"/>
</dbReference>
<name>A0A928YS60_9SPHI</name>
<dbReference type="PANTHER" id="PTHR46825">
    <property type="entry name" value="D-ALANYL-D-ALANINE-CARBOXYPEPTIDASE/ENDOPEPTIDASE AMPH"/>
    <property type="match status" value="1"/>
</dbReference>
<dbReference type="InterPro" id="IPR001466">
    <property type="entry name" value="Beta-lactam-related"/>
</dbReference>
<dbReference type="GO" id="GO:0016787">
    <property type="term" value="F:hydrolase activity"/>
    <property type="evidence" value="ECO:0007669"/>
    <property type="project" value="UniProtKB-KW"/>
</dbReference>
<gene>
    <name evidence="3" type="ORF">C4F49_14550</name>
</gene>
<feature type="domain" description="Beta-lactamase-related" evidence="2">
    <location>
        <begin position="31"/>
        <end position="354"/>
    </location>
</feature>
<keyword evidence="4" id="KW-1185">Reference proteome</keyword>
<sequence>MKSKIIYILLCSFALCTLSVKAQEINSFSSEITELIEKYKAVGLAFVVVKDNKIIHTEAIGYKNAERGEKLEINNLFRIASISKSFTATAIMQLVEQGKISLDDDFSELIGFPIRNPKFPNTVITLRMVLSHTSSINDKNGYFDFASINPLINKNWDKSYNDYEPGTDYQYCNLNFNMAGAVLERLTGTRFDEYIKKQILDPLQLNAGYNVNNLDSANFATIYEYGASSKLFTPQPNAYNPRKEDLENYVLGVSTPVFSPTGGMKISALDLAKYMMMHQNYGKSGNLRIISKKSAKKMQTPVSKKKAYGLALEVRDGILEHGKLVGHTGSAYGLYSSMFFNPKKKFGFVVITNGCIAAYDGENLELTKSAIQILYKHFIVKR</sequence>
<evidence type="ECO:0000259" key="2">
    <source>
        <dbReference type="Pfam" id="PF00144"/>
    </source>
</evidence>
<evidence type="ECO:0000256" key="1">
    <source>
        <dbReference type="SAM" id="SignalP"/>
    </source>
</evidence>
<dbReference type="InterPro" id="IPR050491">
    <property type="entry name" value="AmpC-like"/>
</dbReference>
<dbReference type="AlphaFoldDB" id="A0A928YS60"/>
<dbReference type="Gene3D" id="3.40.710.10">
    <property type="entry name" value="DD-peptidase/beta-lactamase superfamily"/>
    <property type="match status" value="1"/>
</dbReference>
<feature type="chain" id="PRO_5037462657" evidence="1">
    <location>
        <begin position="23"/>
        <end position="382"/>
    </location>
</feature>
<feature type="signal peptide" evidence="1">
    <location>
        <begin position="1"/>
        <end position="22"/>
    </location>
</feature>
<accession>A0A928YS60</accession>
<proteinExistence type="predicted"/>
<protein>
    <submittedName>
        <fullName evidence="3">Serine hydrolase</fullName>
    </submittedName>
</protein>
<evidence type="ECO:0000313" key="3">
    <source>
        <dbReference type="EMBL" id="MBE8714900.1"/>
    </source>
</evidence>
<keyword evidence="3" id="KW-0378">Hydrolase</keyword>
<dbReference type="Proteomes" id="UP000616201">
    <property type="component" value="Unassembled WGS sequence"/>
</dbReference>
<dbReference type="RefSeq" id="WP_196936757.1">
    <property type="nucleotide sequence ID" value="NZ_MU158698.1"/>
</dbReference>
<evidence type="ECO:0000313" key="4">
    <source>
        <dbReference type="Proteomes" id="UP000616201"/>
    </source>
</evidence>
<dbReference type="SUPFAM" id="SSF56601">
    <property type="entry name" value="beta-lactamase/transpeptidase-like"/>
    <property type="match status" value="1"/>
</dbReference>
<reference evidence="3" key="1">
    <citation type="submission" date="2018-02" db="EMBL/GenBank/DDBJ databases">
        <authorList>
            <person name="Vasarhelyi B.M."/>
            <person name="Deshmukh S."/>
            <person name="Balint B."/>
            <person name="Kukolya J."/>
        </authorList>
    </citation>
    <scope>NUCLEOTIDE SEQUENCE</scope>
    <source>
        <strain evidence="3">KB22</strain>
    </source>
</reference>
<dbReference type="PANTHER" id="PTHR46825:SF9">
    <property type="entry name" value="BETA-LACTAMASE-RELATED DOMAIN-CONTAINING PROTEIN"/>
    <property type="match status" value="1"/>
</dbReference>
<comment type="caution">
    <text evidence="3">The sequence shown here is derived from an EMBL/GenBank/DDBJ whole genome shotgun (WGS) entry which is preliminary data.</text>
</comment>
<organism evidence="3 4">
    <name type="scientific">Sphingobacterium hungaricum</name>
    <dbReference type="NCBI Taxonomy" id="2082723"/>
    <lineage>
        <taxon>Bacteria</taxon>
        <taxon>Pseudomonadati</taxon>
        <taxon>Bacteroidota</taxon>
        <taxon>Sphingobacteriia</taxon>
        <taxon>Sphingobacteriales</taxon>
        <taxon>Sphingobacteriaceae</taxon>
        <taxon>Sphingobacterium</taxon>
    </lineage>
</organism>
<keyword evidence="1" id="KW-0732">Signal</keyword>
<dbReference type="EMBL" id="PRDK01000009">
    <property type="protein sequence ID" value="MBE8714900.1"/>
    <property type="molecule type" value="Genomic_DNA"/>
</dbReference>
<dbReference type="InterPro" id="IPR012338">
    <property type="entry name" value="Beta-lactam/transpept-like"/>
</dbReference>